<dbReference type="RefSeq" id="WP_109696549.1">
    <property type="nucleotide sequence ID" value="NZ_QGDD01000009.1"/>
</dbReference>
<evidence type="ECO:0000313" key="2">
    <source>
        <dbReference type="EMBL" id="PWN01563.1"/>
    </source>
</evidence>
<keyword evidence="3" id="KW-1185">Reference proteome</keyword>
<comment type="caution">
    <text evidence="2">The sequence shown here is derived from an EMBL/GenBank/DDBJ whole genome shotgun (WGS) entry which is preliminary data.</text>
</comment>
<sequence length="265" mass="27931">MGQDQGPYGDQDGFTPYQPDATPDAEPTAPAAPLDPHPPAPYVPYGGATQDPNAPSVPYGGANPASFSTPYAITSATGSSRWLGWLIGGVVTLVTCGGGGIAVLADILDGSDTPTTAPDITIPTFSDFSIDIPEIEIPEIDIPTPVFANDLKRDQCLIGTGFDPGSNAGLSNLEITSCDGAHNAQVLEVRVLSERDARDYDFTDGDQGNKSCFPLFSPAQKELFRGDKYTLLSFTEMVAPKKGDKVACLVVRTDGKLYRGFLPKG</sequence>
<proteinExistence type="predicted"/>
<feature type="region of interest" description="Disordered" evidence="1">
    <location>
        <begin position="1"/>
        <end position="61"/>
    </location>
</feature>
<dbReference type="OrthoDB" id="3790772at2"/>
<name>A0A316TB31_9ACTN</name>
<feature type="compositionally biased region" description="Low complexity" evidence="1">
    <location>
        <begin position="1"/>
        <end position="32"/>
    </location>
</feature>
<organism evidence="2 3">
    <name type="scientific">Nocardioides silvaticus</name>
    <dbReference type="NCBI Taxonomy" id="2201891"/>
    <lineage>
        <taxon>Bacteria</taxon>
        <taxon>Bacillati</taxon>
        <taxon>Actinomycetota</taxon>
        <taxon>Actinomycetes</taxon>
        <taxon>Propionibacteriales</taxon>
        <taxon>Nocardioidaceae</taxon>
        <taxon>Nocardioides</taxon>
    </lineage>
</organism>
<accession>A0A316TB31</accession>
<protein>
    <submittedName>
        <fullName evidence="2">Uncharacterized protein</fullName>
    </submittedName>
</protein>
<evidence type="ECO:0000256" key="1">
    <source>
        <dbReference type="SAM" id="MobiDB-lite"/>
    </source>
</evidence>
<evidence type="ECO:0000313" key="3">
    <source>
        <dbReference type="Proteomes" id="UP000245507"/>
    </source>
</evidence>
<dbReference type="AlphaFoldDB" id="A0A316TB31"/>
<reference evidence="2 3" key="1">
    <citation type="submission" date="2018-05" db="EMBL/GenBank/DDBJ databases">
        <title>Nocardioides silvaticus genome.</title>
        <authorList>
            <person name="Li C."/>
            <person name="Wang G."/>
        </authorList>
    </citation>
    <scope>NUCLEOTIDE SEQUENCE [LARGE SCALE GENOMIC DNA]</scope>
    <source>
        <strain evidence="2 3">CCTCC AB 2018079</strain>
    </source>
</reference>
<dbReference type="Proteomes" id="UP000245507">
    <property type="component" value="Unassembled WGS sequence"/>
</dbReference>
<dbReference type="EMBL" id="QGDD01000009">
    <property type="protein sequence ID" value="PWN01563.1"/>
    <property type="molecule type" value="Genomic_DNA"/>
</dbReference>
<gene>
    <name evidence="2" type="ORF">DJ010_18665</name>
</gene>
<feature type="compositionally biased region" description="Pro residues" evidence="1">
    <location>
        <begin position="33"/>
        <end position="42"/>
    </location>
</feature>